<dbReference type="PANTHER" id="PTHR42806">
    <property type="entry name" value="GLYCINE CLEAVAGE SYSTEM P-PROTEIN"/>
    <property type="match status" value="1"/>
</dbReference>
<dbReference type="EMBL" id="FNLL01000016">
    <property type="protein sequence ID" value="SDU60092.1"/>
    <property type="molecule type" value="Genomic_DNA"/>
</dbReference>
<dbReference type="Pfam" id="PF02347">
    <property type="entry name" value="GDC-P"/>
    <property type="match status" value="1"/>
</dbReference>
<comment type="catalytic activity">
    <reaction evidence="2">
        <text>N(6)-[(R)-lipoyl]-L-lysyl-[glycine-cleavage complex H protein] + glycine + H(+) = N(6)-[(R)-S(8)-aminomethyldihydrolipoyl]-L-lysyl-[glycine-cleavage complex H protein] + CO2</text>
        <dbReference type="Rhea" id="RHEA:24304"/>
        <dbReference type="Rhea" id="RHEA-COMP:10494"/>
        <dbReference type="Rhea" id="RHEA-COMP:10495"/>
        <dbReference type="ChEBI" id="CHEBI:15378"/>
        <dbReference type="ChEBI" id="CHEBI:16526"/>
        <dbReference type="ChEBI" id="CHEBI:57305"/>
        <dbReference type="ChEBI" id="CHEBI:83099"/>
        <dbReference type="ChEBI" id="CHEBI:83143"/>
        <dbReference type="EC" id="1.4.4.2"/>
    </reaction>
</comment>
<accession>A0A1H2JUT8</accession>
<reference evidence="5" key="1">
    <citation type="submission" date="2016-10" db="EMBL/GenBank/DDBJ databases">
        <authorList>
            <person name="Varghese N."/>
            <person name="Submissions S."/>
        </authorList>
    </citation>
    <scope>NUCLEOTIDE SEQUENCE [LARGE SCALE GENOMIC DNA]</scope>
    <source>
        <strain evidence="5">DSM 3384</strain>
    </source>
</reference>
<dbReference type="InterPro" id="IPR015422">
    <property type="entry name" value="PyrdxlP-dep_Trfase_small"/>
</dbReference>
<evidence type="ECO:0000256" key="2">
    <source>
        <dbReference type="HAMAP-Rule" id="MF_00712"/>
    </source>
</evidence>
<keyword evidence="5" id="KW-1185">Reference proteome</keyword>
<dbReference type="PANTHER" id="PTHR42806:SF1">
    <property type="entry name" value="GLYCINE DEHYDROGENASE (DECARBOXYLATING)"/>
    <property type="match status" value="1"/>
</dbReference>
<evidence type="ECO:0000259" key="3">
    <source>
        <dbReference type="Pfam" id="PF02347"/>
    </source>
</evidence>
<gene>
    <name evidence="2" type="primary">gcvPA</name>
    <name evidence="4" type="ORF">SAMN04487931_1165</name>
</gene>
<comment type="subunit">
    <text evidence="2">The glycine cleavage system is composed of four proteins: P, T, L and H. In this organism, the P 'protein' is a heterodimer of two subunits.</text>
</comment>
<dbReference type="SUPFAM" id="SSF53383">
    <property type="entry name" value="PLP-dependent transferases"/>
    <property type="match status" value="1"/>
</dbReference>
<sequence length="444" mass="48751">MRYLPHTKEDIESMLKVTGNSSLDDLFDCIPDDLRTKEKIDIPESLSEWELNTHMEALASANIACKNYKCFIGAGSYDHYIPAIVPYLISRSEFMTAYTPYQPEISQGTLQGIYEFQTMVTRLLGMDIATASHYDCGTALAESALIALKKNKKTKKIAVSSLVHPSHRQIVHTYLAPAGYEMVEIPYTKEGLTDIDAIEAMGDLAGIAVQSPNFFGNIEDLSAFKAIADAKKGLFIVSFTEAMAYGLLKSPGSFGADLVAGEGQSLGIPKSFGGPGLGLLAGTKKQMRNLPGRFVGKTKDANGKDGFVLTLATREQHIRREKASSNICSNNGLNAMTAGIYLATVGKIGIREIAQQNHDKAQYMKNSLLKSGFEPGFNTPFFNEFVLKVPKGFEQKRSAMIQDSCIFAGLNLEPFYPELKQHYLFCATETISKNDIDQLAKEVQ</sequence>
<dbReference type="Proteomes" id="UP000199608">
    <property type="component" value="Unassembled WGS sequence"/>
</dbReference>
<comment type="similarity">
    <text evidence="2">Belongs to the GcvP family. N-terminal subunit subfamily.</text>
</comment>
<dbReference type="InterPro" id="IPR015421">
    <property type="entry name" value="PyrdxlP-dep_Trfase_major"/>
</dbReference>
<evidence type="ECO:0000313" key="5">
    <source>
        <dbReference type="Proteomes" id="UP000199608"/>
    </source>
</evidence>
<dbReference type="InterPro" id="IPR023010">
    <property type="entry name" value="GcvPA"/>
</dbReference>
<evidence type="ECO:0000313" key="4">
    <source>
        <dbReference type="EMBL" id="SDU60092.1"/>
    </source>
</evidence>
<keyword evidence="1 2" id="KW-0560">Oxidoreductase</keyword>
<proteinExistence type="inferred from homology"/>
<evidence type="ECO:0000256" key="1">
    <source>
        <dbReference type="ARBA" id="ARBA00023002"/>
    </source>
</evidence>
<dbReference type="RefSeq" id="WP_092237814.1">
    <property type="nucleotide sequence ID" value="NZ_FNLL01000016.1"/>
</dbReference>
<dbReference type="GO" id="GO:0009116">
    <property type="term" value="P:nucleoside metabolic process"/>
    <property type="evidence" value="ECO:0007669"/>
    <property type="project" value="InterPro"/>
</dbReference>
<feature type="domain" description="Glycine cleavage system P-protein N-terminal" evidence="3">
    <location>
        <begin position="1"/>
        <end position="441"/>
    </location>
</feature>
<dbReference type="PIRSF" id="PIRSF006815">
    <property type="entry name" value="GcvPA"/>
    <property type="match status" value="1"/>
</dbReference>
<dbReference type="AlphaFoldDB" id="A0A1H2JUT8"/>
<dbReference type="GO" id="GO:0004375">
    <property type="term" value="F:glycine dehydrogenase (decarboxylating) activity"/>
    <property type="evidence" value="ECO:0007669"/>
    <property type="project" value="UniProtKB-EC"/>
</dbReference>
<organism evidence="4 5">
    <name type="scientific">Desulfobacula phenolica</name>
    <dbReference type="NCBI Taxonomy" id="90732"/>
    <lineage>
        <taxon>Bacteria</taxon>
        <taxon>Pseudomonadati</taxon>
        <taxon>Thermodesulfobacteriota</taxon>
        <taxon>Desulfobacteria</taxon>
        <taxon>Desulfobacterales</taxon>
        <taxon>Desulfobacteraceae</taxon>
        <taxon>Desulfobacula</taxon>
    </lineage>
</organism>
<dbReference type="InterPro" id="IPR015424">
    <property type="entry name" value="PyrdxlP-dep_Trfase"/>
</dbReference>
<dbReference type="NCBIfam" id="NF001696">
    <property type="entry name" value="PRK00451.1"/>
    <property type="match status" value="1"/>
</dbReference>
<dbReference type="Gene3D" id="3.40.640.10">
    <property type="entry name" value="Type I PLP-dependent aspartate aminotransferase-like (Major domain)"/>
    <property type="match status" value="1"/>
</dbReference>
<comment type="function">
    <text evidence="2">The glycine cleavage system catalyzes the degradation of glycine. The P protein binds the alpha-amino group of glycine through its pyridoxal phosphate cofactor; CO(2) is released and the remaining methylamine moiety is then transferred to the lipoamide cofactor of the H protein.</text>
</comment>
<dbReference type="GO" id="GO:0019464">
    <property type="term" value="P:glycine decarboxylation via glycine cleavage system"/>
    <property type="evidence" value="ECO:0007669"/>
    <property type="project" value="UniProtKB-UniRule"/>
</dbReference>
<dbReference type="EC" id="1.4.4.2" evidence="2"/>
<dbReference type="Gene3D" id="3.90.1150.10">
    <property type="entry name" value="Aspartate Aminotransferase, domain 1"/>
    <property type="match status" value="1"/>
</dbReference>
<dbReference type="HAMAP" id="MF_00712">
    <property type="entry name" value="GcvPA"/>
    <property type="match status" value="1"/>
</dbReference>
<protein>
    <recommendedName>
        <fullName evidence="2">Probable glycine dehydrogenase (decarboxylating) subunit 1</fullName>
        <ecNumber evidence="2">1.4.4.2</ecNumber>
    </recommendedName>
    <alternativeName>
        <fullName evidence="2">Glycine cleavage system P-protein subunit 1</fullName>
    </alternativeName>
    <alternativeName>
        <fullName evidence="2">Glycine decarboxylase subunit 1</fullName>
    </alternativeName>
    <alternativeName>
        <fullName evidence="2">Glycine dehydrogenase (aminomethyl-transferring) subunit 1</fullName>
    </alternativeName>
</protein>
<dbReference type="InterPro" id="IPR049315">
    <property type="entry name" value="GDC-P_N"/>
</dbReference>
<name>A0A1H2JUT8_9BACT</name>